<keyword evidence="4" id="KW-1185">Reference proteome</keyword>
<feature type="domain" description="Metallo-beta-lactamase" evidence="2">
    <location>
        <begin position="18"/>
        <end position="216"/>
    </location>
</feature>
<gene>
    <name evidence="3" type="ORF">CUN85_05920</name>
</gene>
<comment type="caution">
    <text evidence="3">The sequence shown here is derived from an EMBL/GenBank/DDBJ whole genome shotgun (WGS) entry which is preliminary data.</text>
</comment>
<dbReference type="Pfam" id="PF23023">
    <property type="entry name" value="Anti-Pycsar_Apyc1"/>
    <property type="match status" value="1"/>
</dbReference>
<dbReference type="OrthoDB" id="73420at2157"/>
<reference evidence="3 4" key="1">
    <citation type="submission" date="2017-11" db="EMBL/GenBank/DDBJ databases">
        <title>Isolation and Characterization of Methanogenic Archaea from Saline Meromictic Lake at Siberia.</title>
        <authorList>
            <person name="Shen Y."/>
            <person name="Huang H.-H."/>
            <person name="Lai M.-C."/>
            <person name="Chen S.-C."/>
        </authorList>
    </citation>
    <scope>NUCLEOTIDE SEQUENCE [LARGE SCALE GENOMIC DNA]</scope>
    <source>
        <strain evidence="3 4">SY-01</strain>
    </source>
</reference>
<keyword evidence="1" id="KW-0378">Hydrolase</keyword>
<protein>
    <submittedName>
        <fullName evidence="3">Arylsulfatase</fullName>
    </submittedName>
</protein>
<evidence type="ECO:0000259" key="2">
    <source>
        <dbReference type="SMART" id="SM00849"/>
    </source>
</evidence>
<dbReference type="SUPFAM" id="SSF56281">
    <property type="entry name" value="Metallo-hydrolase/oxidoreductase"/>
    <property type="match status" value="1"/>
</dbReference>
<organism evidence="3 4">
    <name type="scientific">Methanolobus halotolerans</name>
    <dbReference type="NCBI Taxonomy" id="2052935"/>
    <lineage>
        <taxon>Archaea</taxon>
        <taxon>Methanobacteriati</taxon>
        <taxon>Methanobacteriota</taxon>
        <taxon>Stenosarchaea group</taxon>
        <taxon>Methanomicrobia</taxon>
        <taxon>Methanosarcinales</taxon>
        <taxon>Methanosarcinaceae</taxon>
        <taxon>Methanolobus</taxon>
    </lineage>
</organism>
<dbReference type="InterPro" id="IPR036866">
    <property type="entry name" value="RibonucZ/Hydroxyglut_hydro"/>
</dbReference>
<dbReference type="EMBL" id="PGGK01000005">
    <property type="protein sequence ID" value="TGC09371.1"/>
    <property type="molecule type" value="Genomic_DNA"/>
</dbReference>
<dbReference type="CDD" id="cd07719">
    <property type="entry name" value="arylsulfatase_AtsA-like_MBL-fold"/>
    <property type="match status" value="1"/>
</dbReference>
<dbReference type="RefSeq" id="WP_135389410.1">
    <property type="nucleotide sequence ID" value="NZ_PGGK01000005.1"/>
</dbReference>
<dbReference type="Proteomes" id="UP000297295">
    <property type="component" value="Unassembled WGS sequence"/>
</dbReference>
<dbReference type="PANTHER" id="PTHR46018:SF3">
    <property type="entry name" value="ARYLSULFATASE"/>
    <property type="match status" value="1"/>
</dbReference>
<dbReference type="InterPro" id="IPR001279">
    <property type="entry name" value="Metallo-B-lactamas"/>
</dbReference>
<dbReference type="Gene3D" id="3.60.15.10">
    <property type="entry name" value="Ribonuclease Z/Hydroxyacylglutathione hydrolase-like"/>
    <property type="match status" value="1"/>
</dbReference>
<accession>A0A4E0QRR9</accession>
<evidence type="ECO:0000313" key="4">
    <source>
        <dbReference type="Proteomes" id="UP000297295"/>
    </source>
</evidence>
<proteinExistence type="predicted"/>
<dbReference type="PANTHER" id="PTHR46018">
    <property type="entry name" value="ZINC PHOSPHODIESTERASE ELAC PROTEIN 1"/>
    <property type="match status" value="1"/>
</dbReference>
<dbReference type="InterPro" id="IPR044094">
    <property type="entry name" value="AtsA-like_MBL-fold"/>
</dbReference>
<dbReference type="AlphaFoldDB" id="A0A4E0QRR9"/>
<name>A0A4E0QRR9_9EURY</name>
<evidence type="ECO:0000313" key="3">
    <source>
        <dbReference type="EMBL" id="TGC09371.1"/>
    </source>
</evidence>
<dbReference type="GO" id="GO:0042781">
    <property type="term" value="F:3'-tRNA processing endoribonuclease activity"/>
    <property type="evidence" value="ECO:0007669"/>
    <property type="project" value="TreeGrafter"/>
</dbReference>
<sequence length="251" mass="28100">MKIRFLGTGVGIPQAGRVQSGLIMEMIGKPVLFDCGCGVLGRIAEAGYTHTDIENIVLTHLHLDHVGDVLALLKANWLKGKTKMRIFGPQGTQEWFGKVIDTYDYLQGRFEVEITELAGGETFTPKGTDCNISCIPTVHSTPSLAYRVECGKKIVVYTGDTEPSKPVFEFSREADVMIHECSFPLGFETDNHTTPDMFTDVLKQTPLYVKILYFIHLYPHMQGHEQEAMDHVSQYFSNEVRIASDLLEIVV</sequence>
<dbReference type="SMART" id="SM00849">
    <property type="entry name" value="Lactamase_B"/>
    <property type="match status" value="1"/>
</dbReference>
<evidence type="ECO:0000256" key="1">
    <source>
        <dbReference type="ARBA" id="ARBA00022801"/>
    </source>
</evidence>